<evidence type="ECO:0000313" key="2">
    <source>
        <dbReference type="Proteomes" id="UP000236379"/>
    </source>
</evidence>
<proteinExistence type="predicted"/>
<dbReference type="Proteomes" id="UP000236379">
    <property type="component" value="Unassembled WGS sequence"/>
</dbReference>
<dbReference type="AlphaFoldDB" id="A0A2K3URP6"/>
<name>A0A2K3URP6_9DEIO</name>
<keyword evidence="2" id="KW-1185">Reference proteome</keyword>
<accession>A0A2K3URP6</accession>
<evidence type="ECO:0000313" key="1">
    <source>
        <dbReference type="EMBL" id="PNY79194.1"/>
    </source>
</evidence>
<dbReference type="EMBL" id="PPPD01000006">
    <property type="protein sequence ID" value="PNY79194.1"/>
    <property type="molecule type" value="Genomic_DNA"/>
</dbReference>
<sequence length="134" mass="15036">MPPTPSPPTASSLQHSTEAPWRFRPPTALPSLHDTATYATSLTLFLLAADRVLQQLPPVHGHHWHIDGHTSDTLFLRLPCDPDLSGLPYLDQTFDFQVNPSTVRIGVVTRSDASFALYHQFTVLLDQWLPRSDR</sequence>
<reference evidence="1 2" key="1">
    <citation type="submission" date="2018-01" db="EMBL/GenBank/DDBJ databases">
        <title>Deinococcus koreensis sp. nov., a radiation-resistant bacterium isolated from river water.</title>
        <authorList>
            <person name="Choi A."/>
        </authorList>
    </citation>
    <scope>NUCLEOTIDE SEQUENCE [LARGE SCALE GENOMIC DNA]</scope>
    <source>
        <strain evidence="1 2">SJW1-2</strain>
    </source>
</reference>
<dbReference type="RefSeq" id="WP_103314345.1">
    <property type="nucleotide sequence ID" value="NZ_PPPD01000006.1"/>
</dbReference>
<gene>
    <name evidence="1" type="ORF">CVO96_20560</name>
</gene>
<protein>
    <submittedName>
        <fullName evidence="1">Uncharacterized protein</fullName>
    </submittedName>
</protein>
<comment type="caution">
    <text evidence="1">The sequence shown here is derived from an EMBL/GenBank/DDBJ whole genome shotgun (WGS) entry which is preliminary data.</text>
</comment>
<organism evidence="1 2">
    <name type="scientific">Deinococcus koreensis</name>
    <dbReference type="NCBI Taxonomy" id="2054903"/>
    <lineage>
        <taxon>Bacteria</taxon>
        <taxon>Thermotogati</taxon>
        <taxon>Deinococcota</taxon>
        <taxon>Deinococci</taxon>
        <taxon>Deinococcales</taxon>
        <taxon>Deinococcaceae</taxon>
        <taxon>Deinococcus</taxon>
    </lineage>
</organism>